<sequence length="318" mass="36467">PHNIYCYHCSVLLEHVKNKESLHKDWDNLNEHELLQRFKEQYRADRSHVKSSHLSLHFPLISNGKLKEDLNIDDKLKITSLSNDLNVQQSSYSSNDNSDQPINFDAVEDELDNILPNFDIEFNSKQAHAVALAMDNLDGMSECLINRSLNEKINQSTPTQNPTTWTAKYTLRSHFDAIRDICFHPSESVLVTCSEDHTLKLWNLNKTIQTKKSSMFDVEPIYTFRGHNSPVLSVAMVPSLLKVDNSCQSGLMISPIYIYSGDLSGRIRSWCVSNLQLDPYDTFDTTMMGPIFEGHTDAVWSLCSRVSIFCLFIFWYTC</sequence>
<keyword evidence="2" id="KW-0677">Repeat</keyword>
<dbReference type="PROSITE" id="PS50082">
    <property type="entry name" value="WD_REPEATS_2"/>
    <property type="match status" value="1"/>
</dbReference>
<keyword evidence="1 3" id="KW-0853">WD repeat</keyword>
<evidence type="ECO:0000256" key="1">
    <source>
        <dbReference type="ARBA" id="ARBA00022574"/>
    </source>
</evidence>
<protein>
    <submittedName>
        <fullName evidence="6">WD_REPEATS_REGION domain-containing protein</fullName>
    </submittedName>
</protein>
<dbReference type="SMART" id="SM00320">
    <property type="entry name" value="WD40"/>
    <property type="match status" value="2"/>
</dbReference>
<accession>A0A183KX48</accession>
<keyword evidence="5" id="KW-1185">Reference proteome</keyword>
<reference evidence="4 5" key="2">
    <citation type="submission" date="2018-11" db="EMBL/GenBank/DDBJ databases">
        <authorList>
            <consortium name="Pathogen Informatics"/>
        </authorList>
    </citation>
    <scope>NUCLEOTIDE SEQUENCE [LARGE SCALE GENOMIC DNA]</scope>
    <source>
        <strain evidence="4">Dakar</strain>
        <strain evidence="5">Dakar, Senegal</strain>
    </source>
</reference>
<dbReference type="InterPro" id="IPR001680">
    <property type="entry name" value="WD40_rpt"/>
</dbReference>
<dbReference type="WBParaSite" id="SCUD_0001964501-mRNA-1">
    <property type="protein sequence ID" value="SCUD_0001964501-mRNA-1"/>
    <property type="gene ID" value="SCUD_0001964501"/>
</dbReference>
<dbReference type="Gene3D" id="2.130.10.10">
    <property type="entry name" value="YVTN repeat-like/Quinoprotein amine dehydrogenase"/>
    <property type="match status" value="1"/>
</dbReference>
<dbReference type="InterPro" id="IPR019775">
    <property type="entry name" value="WD40_repeat_CS"/>
</dbReference>
<feature type="repeat" description="WD" evidence="3">
    <location>
        <begin position="171"/>
        <end position="212"/>
    </location>
</feature>
<dbReference type="PROSITE" id="PS00678">
    <property type="entry name" value="WD_REPEATS_1"/>
    <property type="match status" value="1"/>
</dbReference>
<dbReference type="SUPFAM" id="SSF50978">
    <property type="entry name" value="WD40 repeat-like"/>
    <property type="match status" value="1"/>
</dbReference>
<dbReference type="InterPro" id="IPR036322">
    <property type="entry name" value="WD40_repeat_dom_sf"/>
</dbReference>
<proteinExistence type="predicted"/>
<dbReference type="InterPro" id="IPR051488">
    <property type="entry name" value="WD_repeat_striatin"/>
</dbReference>
<name>A0A183KX48_9TREM</name>
<organism evidence="6">
    <name type="scientific">Schistosoma curassoni</name>
    <dbReference type="NCBI Taxonomy" id="6186"/>
    <lineage>
        <taxon>Eukaryota</taxon>
        <taxon>Metazoa</taxon>
        <taxon>Spiralia</taxon>
        <taxon>Lophotrochozoa</taxon>
        <taxon>Platyhelminthes</taxon>
        <taxon>Trematoda</taxon>
        <taxon>Digenea</taxon>
        <taxon>Strigeidida</taxon>
        <taxon>Schistosomatoidea</taxon>
        <taxon>Schistosomatidae</taxon>
        <taxon>Schistosoma</taxon>
    </lineage>
</organism>
<dbReference type="STRING" id="6186.A0A183KX48"/>
<evidence type="ECO:0000313" key="5">
    <source>
        <dbReference type="Proteomes" id="UP000279833"/>
    </source>
</evidence>
<dbReference type="Proteomes" id="UP000279833">
    <property type="component" value="Unassembled WGS sequence"/>
</dbReference>
<reference evidence="6" key="1">
    <citation type="submission" date="2016-06" db="UniProtKB">
        <authorList>
            <consortium name="WormBaseParasite"/>
        </authorList>
    </citation>
    <scope>IDENTIFICATION</scope>
</reference>
<dbReference type="PROSITE" id="PS50294">
    <property type="entry name" value="WD_REPEATS_REGION"/>
    <property type="match status" value="1"/>
</dbReference>
<gene>
    <name evidence="4" type="ORF">SCUD_LOCUS19643</name>
</gene>
<evidence type="ECO:0000256" key="2">
    <source>
        <dbReference type="ARBA" id="ARBA00022737"/>
    </source>
</evidence>
<dbReference type="Pfam" id="PF00400">
    <property type="entry name" value="WD40"/>
    <property type="match status" value="1"/>
</dbReference>
<dbReference type="EMBL" id="UZAK01042863">
    <property type="protein sequence ID" value="VDP69766.1"/>
    <property type="molecule type" value="Genomic_DNA"/>
</dbReference>
<dbReference type="PANTHER" id="PTHR15653:SF0">
    <property type="entry name" value="CONNECTOR OF KINASE TO AP-1, ISOFORM E"/>
    <property type="match status" value="1"/>
</dbReference>
<evidence type="ECO:0000256" key="3">
    <source>
        <dbReference type="PROSITE-ProRule" id="PRU00221"/>
    </source>
</evidence>
<evidence type="ECO:0000313" key="4">
    <source>
        <dbReference type="EMBL" id="VDP69766.1"/>
    </source>
</evidence>
<evidence type="ECO:0000313" key="6">
    <source>
        <dbReference type="WBParaSite" id="SCUD_0001964501-mRNA-1"/>
    </source>
</evidence>
<dbReference type="InterPro" id="IPR015943">
    <property type="entry name" value="WD40/YVTN_repeat-like_dom_sf"/>
</dbReference>
<dbReference type="AlphaFoldDB" id="A0A183KX48"/>
<dbReference type="PANTHER" id="PTHR15653">
    <property type="entry name" value="STRIATIN"/>
    <property type="match status" value="1"/>
</dbReference>